<dbReference type="Pfam" id="PF04519">
    <property type="entry name" value="Bactofilin"/>
    <property type="match status" value="1"/>
</dbReference>
<proteinExistence type="predicted"/>
<reference evidence="1 2" key="1">
    <citation type="submission" date="2019-10" db="EMBL/GenBank/DDBJ databases">
        <title>Comparative genomic analysis of Providencia.</title>
        <authorList>
            <person name="Yuan C."/>
            <person name="Wei Y."/>
            <person name="Yin Z."/>
        </authorList>
    </citation>
    <scope>NUCLEOTIDE SEQUENCE [LARGE SCALE GENOMIC DNA]</scope>
    <source>
        <strain evidence="2">wls1934</strain>
    </source>
</reference>
<gene>
    <name evidence="1" type="ORF">GKR67_14720</name>
</gene>
<dbReference type="InterPro" id="IPR007607">
    <property type="entry name" value="BacA/B"/>
</dbReference>
<name>A0AAW9VCI3_9GAMM</name>
<accession>A0AAW9VCI3</accession>
<evidence type="ECO:0000313" key="2">
    <source>
        <dbReference type="Proteomes" id="UP000449944"/>
    </source>
</evidence>
<sequence length="97" mass="10880">MVNILMKKEKLEIKEVPDDQENTIISHDVIFEGNIKSNQPIYVYGKVIGDIIAEKNAVNVMFNDEVKGNIISHSLITNGKFTVSVSLNMSKSKIMVK</sequence>
<dbReference type="EMBL" id="WLUB01000051">
    <property type="protein sequence ID" value="MTC35853.1"/>
    <property type="molecule type" value="Genomic_DNA"/>
</dbReference>
<comment type="caution">
    <text evidence="1">The sequence shown here is derived from an EMBL/GenBank/DDBJ whole genome shotgun (WGS) entry which is preliminary data.</text>
</comment>
<evidence type="ECO:0000313" key="1">
    <source>
        <dbReference type="EMBL" id="MTC35853.1"/>
    </source>
</evidence>
<dbReference type="AlphaFoldDB" id="A0AAW9VCI3"/>
<dbReference type="Proteomes" id="UP000449944">
    <property type="component" value="Unassembled WGS sequence"/>
</dbReference>
<organism evidence="1 2">
    <name type="scientific">Providencia alcalifaciens</name>
    <dbReference type="NCBI Taxonomy" id="126385"/>
    <lineage>
        <taxon>Bacteria</taxon>
        <taxon>Pseudomonadati</taxon>
        <taxon>Pseudomonadota</taxon>
        <taxon>Gammaproteobacteria</taxon>
        <taxon>Enterobacterales</taxon>
        <taxon>Morganellaceae</taxon>
        <taxon>Providencia</taxon>
    </lineage>
</organism>
<evidence type="ECO:0008006" key="3">
    <source>
        <dbReference type="Google" id="ProtNLM"/>
    </source>
</evidence>
<protein>
    <recommendedName>
        <fullName evidence="3">Polymer-forming cytoskeletal protein</fullName>
    </recommendedName>
</protein>